<dbReference type="GO" id="GO:0005886">
    <property type="term" value="C:plasma membrane"/>
    <property type="evidence" value="ECO:0007669"/>
    <property type="project" value="UniProtKB-SubCell"/>
</dbReference>
<evidence type="ECO:0000256" key="7">
    <source>
        <dbReference type="ARBA" id="ARBA00023224"/>
    </source>
</evidence>
<dbReference type="GO" id="GO:0008049">
    <property type="term" value="P:male courtship behavior"/>
    <property type="evidence" value="ECO:0000318"/>
    <property type="project" value="GO_Central"/>
</dbReference>
<keyword evidence="4 8" id="KW-1133">Transmembrane helix</keyword>
<comment type="subcellular location">
    <subcellularLocation>
        <location evidence="1 8">Cell membrane</location>
        <topology evidence="1 8">Multi-pass membrane protein</topology>
    </subcellularLocation>
</comment>
<keyword evidence="2 8" id="KW-1003">Cell membrane</keyword>
<reference evidence="9 10" key="1">
    <citation type="journal article" date="2008" name="Nature">
        <title>The genome of the model beetle and pest Tribolium castaneum.</title>
        <authorList>
            <consortium name="Tribolium Genome Sequencing Consortium"/>
            <person name="Richards S."/>
            <person name="Gibbs R.A."/>
            <person name="Weinstock G.M."/>
            <person name="Brown S.J."/>
            <person name="Denell R."/>
            <person name="Beeman R.W."/>
            <person name="Gibbs R."/>
            <person name="Beeman R.W."/>
            <person name="Brown S.J."/>
            <person name="Bucher G."/>
            <person name="Friedrich M."/>
            <person name="Grimmelikhuijzen C.J."/>
            <person name="Klingler M."/>
            <person name="Lorenzen M."/>
            <person name="Richards S."/>
            <person name="Roth S."/>
            <person name="Schroder R."/>
            <person name="Tautz D."/>
            <person name="Zdobnov E.M."/>
            <person name="Muzny D."/>
            <person name="Gibbs R.A."/>
            <person name="Weinstock G.M."/>
            <person name="Attaway T."/>
            <person name="Bell S."/>
            <person name="Buhay C.J."/>
            <person name="Chandrabose M.N."/>
            <person name="Chavez D."/>
            <person name="Clerk-Blankenburg K.P."/>
            <person name="Cree A."/>
            <person name="Dao M."/>
            <person name="Davis C."/>
            <person name="Chacko J."/>
            <person name="Dinh H."/>
            <person name="Dugan-Rocha S."/>
            <person name="Fowler G."/>
            <person name="Garner T.T."/>
            <person name="Garnes J."/>
            <person name="Gnirke A."/>
            <person name="Hawes A."/>
            <person name="Hernandez J."/>
            <person name="Hines S."/>
            <person name="Holder M."/>
            <person name="Hume J."/>
            <person name="Jhangiani S.N."/>
            <person name="Joshi V."/>
            <person name="Khan Z.M."/>
            <person name="Jackson L."/>
            <person name="Kovar C."/>
            <person name="Kowis A."/>
            <person name="Lee S."/>
            <person name="Lewis L.R."/>
            <person name="Margolis J."/>
            <person name="Morgan M."/>
            <person name="Nazareth L.V."/>
            <person name="Nguyen N."/>
            <person name="Okwuonu G."/>
            <person name="Parker D."/>
            <person name="Richards S."/>
            <person name="Ruiz S.J."/>
            <person name="Santibanez J."/>
            <person name="Savard J."/>
            <person name="Scherer S.E."/>
            <person name="Schneider B."/>
            <person name="Sodergren E."/>
            <person name="Tautz D."/>
            <person name="Vattahil S."/>
            <person name="Villasana D."/>
            <person name="White C.S."/>
            <person name="Wright R."/>
            <person name="Park Y."/>
            <person name="Beeman R.W."/>
            <person name="Lord J."/>
            <person name="Oppert B."/>
            <person name="Lorenzen M."/>
            <person name="Brown S."/>
            <person name="Wang L."/>
            <person name="Savard J."/>
            <person name="Tautz D."/>
            <person name="Richards S."/>
            <person name="Weinstock G."/>
            <person name="Gibbs R.A."/>
            <person name="Liu Y."/>
            <person name="Worley K."/>
            <person name="Weinstock G."/>
            <person name="Elsik C.G."/>
            <person name="Reese J.T."/>
            <person name="Elhaik E."/>
            <person name="Landan G."/>
            <person name="Graur D."/>
            <person name="Arensburger P."/>
            <person name="Atkinson P."/>
            <person name="Beeman R.W."/>
            <person name="Beidler J."/>
            <person name="Brown S.J."/>
            <person name="Demuth J.P."/>
            <person name="Drury D.W."/>
            <person name="Du Y.Z."/>
            <person name="Fujiwara H."/>
            <person name="Lorenzen M."/>
            <person name="Maselli V."/>
            <person name="Osanai M."/>
            <person name="Park Y."/>
            <person name="Robertson H.M."/>
            <person name="Tu Z."/>
            <person name="Wang J.J."/>
            <person name="Wang S."/>
            <person name="Richards S."/>
            <person name="Song H."/>
            <person name="Zhang L."/>
            <person name="Sodergren E."/>
            <person name="Werner D."/>
            <person name="Stanke M."/>
            <person name="Morgenstern B."/>
            <person name="Solovyev V."/>
            <person name="Kosarev P."/>
            <person name="Brown G."/>
            <person name="Chen H.C."/>
            <person name="Ermolaeva O."/>
            <person name="Hlavina W."/>
            <person name="Kapustin Y."/>
            <person name="Kiryutin B."/>
            <person name="Kitts P."/>
            <person name="Maglott D."/>
            <person name="Pruitt K."/>
            <person name="Sapojnikov V."/>
            <person name="Souvorov A."/>
            <person name="Mackey A.J."/>
            <person name="Waterhouse R.M."/>
            <person name="Wyder S."/>
            <person name="Zdobnov E.M."/>
            <person name="Zdobnov E.M."/>
            <person name="Wyder S."/>
            <person name="Kriventseva E.V."/>
            <person name="Kadowaki T."/>
            <person name="Bork P."/>
            <person name="Aranda M."/>
            <person name="Bao R."/>
            <person name="Beermann A."/>
            <person name="Berns N."/>
            <person name="Bolognesi R."/>
            <person name="Bonneton F."/>
            <person name="Bopp D."/>
            <person name="Brown S.J."/>
            <person name="Bucher G."/>
            <person name="Butts T."/>
            <person name="Chaumot A."/>
            <person name="Denell R.E."/>
            <person name="Ferrier D.E."/>
            <person name="Friedrich M."/>
            <person name="Gordon C.M."/>
            <person name="Jindra M."/>
            <person name="Klingler M."/>
            <person name="Lan Q."/>
            <person name="Lattorff H.M."/>
            <person name="Laudet V."/>
            <person name="von Levetsow C."/>
            <person name="Liu Z."/>
            <person name="Lutz R."/>
            <person name="Lynch J.A."/>
            <person name="da Fonseca R.N."/>
            <person name="Posnien N."/>
            <person name="Reuter R."/>
            <person name="Roth S."/>
            <person name="Savard J."/>
            <person name="Schinko J.B."/>
            <person name="Schmitt C."/>
            <person name="Schoppmeier M."/>
            <person name="Schroder R."/>
            <person name="Shippy T.D."/>
            <person name="Simonnet F."/>
            <person name="Marques-Souza H."/>
            <person name="Tautz D."/>
            <person name="Tomoyasu Y."/>
            <person name="Trauner J."/>
            <person name="Van der Zee M."/>
            <person name="Vervoort M."/>
            <person name="Wittkopp N."/>
            <person name="Wimmer E.A."/>
            <person name="Yang X."/>
            <person name="Jones A.K."/>
            <person name="Sattelle D.B."/>
            <person name="Ebert P.R."/>
            <person name="Nelson D."/>
            <person name="Scott J.G."/>
            <person name="Beeman R.W."/>
            <person name="Muthukrishnan S."/>
            <person name="Kramer K.J."/>
            <person name="Arakane Y."/>
            <person name="Beeman R.W."/>
            <person name="Zhu Q."/>
            <person name="Hogenkamp D."/>
            <person name="Dixit R."/>
            <person name="Oppert B."/>
            <person name="Jiang H."/>
            <person name="Zou Z."/>
            <person name="Marshall J."/>
            <person name="Elpidina E."/>
            <person name="Vinokurov K."/>
            <person name="Oppert C."/>
            <person name="Zou Z."/>
            <person name="Evans J."/>
            <person name="Lu Z."/>
            <person name="Zhao P."/>
            <person name="Sumathipala N."/>
            <person name="Altincicek B."/>
            <person name="Vilcinskas A."/>
            <person name="Williams M."/>
            <person name="Hultmark D."/>
            <person name="Hetru C."/>
            <person name="Jiang H."/>
            <person name="Grimmelikhuijzen C.J."/>
            <person name="Hauser F."/>
            <person name="Cazzamali G."/>
            <person name="Williamson M."/>
            <person name="Park Y."/>
            <person name="Li B."/>
            <person name="Tanaka Y."/>
            <person name="Predel R."/>
            <person name="Neupert S."/>
            <person name="Schachtner J."/>
            <person name="Verleyen P."/>
            <person name="Raible F."/>
            <person name="Bork P."/>
            <person name="Friedrich M."/>
            <person name="Walden K.K."/>
            <person name="Robertson H.M."/>
            <person name="Angeli S."/>
            <person name="Foret S."/>
            <person name="Bucher G."/>
            <person name="Schuetz S."/>
            <person name="Maleszka R."/>
            <person name="Wimmer E.A."/>
            <person name="Beeman R.W."/>
            <person name="Lorenzen M."/>
            <person name="Tomoyasu Y."/>
            <person name="Miller S.C."/>
            <person name="Grossmann D."/>
            <person name="Bucher G."/>
        </authorList>
    </citation>
    <scope>NUCLEOTIDE SEQUENCE [LARGE SCALE GENOMIC DNA]</scope>
    <source>
        <strain evidence="9 10">Georgia GA2</strain>
    </source>
</reference>
<evidence type="ECO:0000256" key="4">
    <source>
        <dbReference type="ARBA" id="ARBA00022989"/>
    </source>
</evidence>
<dbReference type="Proteomes" id="UP000007266">
    <property type="component" value="Linkage group 7"/>
</dbReference>
<keyword evidence="6 8" id="KW-0675">Receptor</keyword>
<dbReference type="GO" id="GO:0007635">
    <property type="term" value="P:chemosensory behavior"/>
    <property type="evidence" value="ECO:0000318"/>
    <property type="project" value="GO_Central"/>
</dbReference>
<name>D6WQN6_TRICA</name>
<proteinExistence type="inferred from homology"/>
<keyword evidence="3 8" id="KW-0812">Transmembrane</keyword>
<feature type="transmembrane region" description="Helical" evidence="8">
    <location>
        <begin position="265"/>
        <end position="285"/>
    </location>
</feature>
<comment type="similarity">
    <text evidence="8">Belongs to the insect chemoreceptor superfamily. Gustatory receptor (GR) family.</text>
</comment>
<comment type="function">
    <text evidence="8">Gustatory receptor which mediates acceptance or avoidance behavior, depending on its substrates.</text>
</comment>
<dbReference type="GO" id="GO:0030424">
    <property type="term" value="C:axon"/>
    <property type="evidence" value="ECO:0000318"/>
    <property type="project" value="GO_Central"/>
</dbReference>
<protein>
    <recommendedName>
        <fullName evidence="8">Gustatory receptor</fullName>
    </recommendedName>
</protein>
<evidence type="ECO:0000313" key="10">
    <source>
        <dbReference type="Proteomes" id="UP000007266"/>
    </source>
</evidence>
<gene>
    <name evidence="9" type="primary">TcGr155</name>
    <name evidence="9" type="ORF">TcasGA2_TC030244</name>
</gene>
<reference evidence="9 10" key="2">
    <citation type="journal article" date="2010" name="Nucleic Acids Res.">
        <title>BeetleBase in 2010: revisions to provide comprehensive genomic information for Tribolium castaneum.</title>
        <authorList>
            <person name="Kim H.S."/>
            <person name="Murphy T."/>
            <person name="Xia J."/>
            <person name="Caragea D."/>
            <person name="Park Y."/>
            <person name="Beeman R.W."/>
            <person name="Lorenzen M.D."/>
            <person name="Butcher S."/>
            <person name="Manak J.R."/>
            <person name="Brown S.J."/>
        </authorList>
    </citation>
    <scope>GENOME REANNOTATION</scope>
    <source>
        <strain evidence="9 10">Georgia GA2</strain>
    </source>
</reference>
<evidence type="ECO:0000313" key="9">
    <source>
        <dbReference type="EMBL" id="EFA07633.1"/>
    </source>
</evidence>
<dbReference type="GO" id="GO:0007165">
    <property type="term" value="P:signal transduction"/>
    <property type="evidence" value="ECO:0007669"/>
    <property type="project" value="UniProtKB-KW"/>
</dbReference>
<dbReference type="GO" id="GO:0050909">
    <property type="term" value="P:sensory perception of taste"/>
    <property type="evidence" value="ECO:0007669"/>
    <property type="project" value="InterPro"/>
</dbReference>
<dbReference type="EMBL" id="KQ971354">
    <property type="protein sequence ID" value="EFA07633.1"/>
    <property type="molecule type" value="Genomic_DNA"/>
</dbReference>
<dbReference type="AlphaFoldDB" id="D6WQN6"/>
<dbReference type="HOGENOM" id="CLU_742551_0_0_1"/>
<feature type="transmembrane region" description="Helical" evidence="8">
    <location>
        <begin position="12"/>
        <end position="29"/>
    </location>
</feature>
<evidence type="ECO:0000256" key="8">
    <source>
        <dbReference type="RuleBase" id="RU363108"/>
    </source>
</evidence>
<dbReference type="PANTHER" id="PTHR21143:SF134">
    <property type="entry name" value="GUSTATORY RECEPTOR"/>
    <property type="match status" value="1"/>
</dbReference>
<feature type="transmembrane region" description="Helical" evidence="8">
    <location>
        <begin position="106"/>
        <end position="129"/>
    </location>
</feature>
<accession>D6WQN6</accession>
<keyword evidence="10" id="KW-1185">Reference proteome</keyword>
<evidence type="ECO:0000256" key="2">
    <source>
        <dbReference type="ARBA" id="ARBA00022475"/>
    </source>
</evidence>
<dbReference type="PANTHER" id="PTHR21143">
    <property type="entry name" value="INVERTEBRATE GUSTATORY RECEPTOR"/>
    <property type="match status" value="1"/>
</dbReference>
<dbReference type="GO" id="GO:0043025">
    <property type="term" value="C:neuronal cell body"/>
    <property type="evidence" value="ECO:0000318"/>
    <property type="project" value="GO_Central"/>
</dbReference>
<keyword evidence="7 8" id="KW-0807">Transducer</keyword>
<feature type="transmembrane region" description="Helical" evidence="8">
    <location>
        <begin position="66"/>
        <end position="85"/>
    </location>
</feature>
<dbReference type="PhylomeDB" id="D6WQN6"/>
<evidence type="ECO:0000256" key="5">
    <source>
        <dbReference type="ARBA" id="ARBA00023136"/>
    </source>
</evidence>
<comment type="caution">
    <text evidence="8">Lacks conserved residue(s) required for the propagation of feature annotation.</text>
</comment>
<feature type="transmembrane region" description="Helical" evidence="8">
    <location>
        <begin position="226"/>
        <end position="245"/>
    </location>
</feature>
<dbReference type="GO" id="GO:0030425">
    <property type="term" value="C:dendrite"/>
    <property type="evidence" value="ECO:0000318"/>
    <property type="project" value="GO_Central"/>
</dbReference>
<evidence type="ECO:0000256" key="6">
    <source>
        <dbReference type="ARBA" id="ARBA00023170"/>
    </source>
</evidence>
<dbReference type="OMA" id="NITTWIL"/>
<sequence length="373" mass="42743">MLRLVMVVTIRFLYYFCFSVINFVIYFRICFLKCSKFLVCHHTLTIRRTSFLEIKGNIITGTADTVYSYGISLVIALIYCCNYCKRNCIIKALNKLHSVDLSLEKFGYTLPLVSVILMFVEYCNCNLYISPVLKSYTVFCNSVCGVEIILIMVEEYQFFMYLILLKQRFRAINTLLATNSEPINSHKIHTVLTTNCDKGMIVKLRSLHLQLCSAGKLLNEYFSIQILFLVALSFVGFTTNAYYSLDVIADNFANNERGVDIIPATLIWTVCRFIELVLISVICTATKNEVRATGELLYQVKDRFQSDIAVQLQLFGKQILHCDFKFTAFDFFDVDMTMFYGVIGSAATYLTILIQFEIAVKDYNKHSNTTSVP</sequence>
<evidence type="ECO:0000256" key="1">
    <source>
        <dbReference type="ARBA" id="ARBA00004651"/>
    </source>
</evidence>
<keyword evidence="5 8" id="KW-0472">Membrane</keyword>
<organism evidence="9 10">
    <name type="scientific">Tribolium castaneum</name>
    <name type="common">Red flour beetle</name>
    <dbReference type="NCBI Taxonomy" id="7070"/>
    <lineage>
        <taxon>Eukaryota</taxon>
        <taxon>Metazoa</taxon>
        <taxon>Ecdysozoa</taxon>
        <taxon>Arthropoda</taxon>
        <taxon>Hexapoda</taxon>
        <taxon>Insecta</taxon>
        <taxon>Pterygota</taxon>
        <taxon>Neoptera</taxon>
        <taxon>Endopterygota</taxon>
        <taxon>Coleoptera</taxon>
        <taxon>Polyphaga</taxon>
        <taxon>Cucujiformia</taxon>
        <taxon>Tenebrionidae</taxon>
        <taxon>Tenebrionidae incertae sedis</taxon>
        <taxon>Tribolium</taxon>
    </lineage>
</organism>
<evidence type="ECO:0000256" key="3">
    <source>
        <dbReference type="ARBA" id="ARBA00022692"/>
    </source>
</evidence>
<dbReference type="InterPro" id="IPR013604">
    <property type="entry name" value="7TM_chemorcpt"/>
</dbReference>
<dbReference type="Pfam" id="PF08395">
    <property type="entry name" value="7tm_7"/>
    <property type="match status" value="1"/>
</dbReference>
<dbReference type="InParanoid" id="D6WQN6"/>